<dbReference type="InterPro" id="IPR044595">
    <property type="entry name" value="KMD1-4"/>
</dbReference>
<gene>
    <name evidence="1" type="ORF">ILEXP_LOCUS35556</name>
</gene>
<evidence type="ECO:0000313" key="1">
    <source>
        <dbReference type="EMBL" id="CAK9166338.1"/>
    </source>
</evidence>
<protein>
    <submittedName>
        <fullName evidence="1">Uncharacterized protein</fullName>
    </submittedName>
</protein>
<dbReference type="PANTHER" id="PTHR46407:SF3">
    <property type="entry name" value="OS02G0208700 PROTEIN"/>
    <property type="match status" value="1"/>
</dbReference>
<dbReference type="SUPFAM" id="SSF117281">
    <property type="entry name" value="Kelch motif"/>
    <property type="match status" value="1"/>
</dbReference>
<dbReference type="PANTHER" id="PTHR46407">
    <property type="entry name" value="OS02G0208700 PROTEIN"/>
    <property type="match status" value="1"/>
</dbReference>
<organism evidence="1 2">
    <name type="scientific">Ilex paraguariensis</name>
    <name type="common">yerba mate</name>
    <dbReference type="NCBI Taxonomy" id="185542"/>
    <lineage>
        <taxon>Eukaryota</taxon>
        <taxon>Viridiplantae</taxon>
        <taxon>Streptophyta</taxon>
        <taxon>Embryophyta</taxon>
        <taxon>Tracheophyta</taxon>
        <taxon>Spermatophyta</taxon>
        <taxon>Magnoliopsida</taxon>
        <taxon>eudicotyledons</taxon>
        <taxon>Gunneridae</taxon>
        <taxon>Pentapetalae</taxon>
        <taxon>asterids</taxon>
        <taxon>campanulids</taxon>
        <taxon>Aquifoliales</taxon>
        <taxon>Aquifoliaceae</taxon>
        <taxon>Ilex</taxon>
    </lineage>
</organism>
<dbReference type="InterPro" id="IPR006652">
    <property type="entry name" value="Kelch_1"/>
</dbReference>
<name>A0ABC8TAL6_9AQUA</name>
<proteinExistence type="predicted"/>
<dbReference type="AlphaFoldDB" id="A0ABC8TAL6"/>
<keyword evidence="2" id="KW-1185">Reference proteome</keyword>
<accession>A0ABC8TAL6</accession>
<dbReference type="InterPro" id="IPR015915">
    <property type="entry name" value="Kelch-typ_b-propeller"/>
</dbReference>
<evidence type="ECO:0000313" key="2">
    <source>
        <dbReference type="Proteomes" id="UP001642360"/>
    </source>
</evidence>
<reference evidence="1 2" key="1">
    <citation type="submission" date="2024-02" db="EMBL/GenBank/DDBJ databases">
        <authorList>
            <person name="Vignale AGUSTIN F."/>
            <person name="Sosa J E."/>
            <person name="Modenutti C."/>
        </authorList>
    </citation>
    <scope>NUCLEOTIDE SEQUENCE [LARGE SCALE GENOMIC DNA]</scope>
</reference>
<dbReference type="Pfam" id="PF01344">
    <property type="entry name" value="Kelch_1"/>
    <property type="match status" value="1"/>
</dbReference>
<dbReference type="Gene3D" id="2.120.10.80">
    <property type="entry name" value="Kelch-type beta propeller"/>
    <property type="match status" value="1"/>
</dbReference>
<dbReference type="EMBL" id="CAUOFW020004591">
    <property type="protein sequence ID" value="CAK9166338.1"/>
    <property type="molecule type" value="Genomic_DNA"/>
</dbReference>
<dbReference type="Proteomes" id="UP001642360">
    <property type="component" value="Unassembled WGS sequence"/>
</dbReference>
<comment type="caution">
    <text evidence="1">The sequence shown here is derived from an EMBL/GenBank/DDBJ whole genome shotgun (WGS) entry which is preliminary data.</text>
</comment>
<sequence>MSELEGRDELPEFRQRRKVANVSQLVLVMTQAQVDPTHNYGFMKYLTTPVYRLTIYEEQTGGWSELPPLLGFSDGLPMFCHLAALGLNLVVIGGWNQVTWEVSNALFIYNFLSAKWRRGTDMSGGHRSFYAYEWVQLRDMARERDECKGGFHRGKFHVIGGYPTEMQGRFERSAEAFDVATWQWDQVQDNFLETATCPMTCADGGDERLFMCRAGDVSVLQSSTGQVVAELPTEVQHTAFVTTWQDKLLVIGCTRFDESHRVYVMGLKNHKWTKLEALEEYSGHVQSGCCLQI</sequence>